<feature type="region of interest" description="Disordered" evidence="2">
    <location>
        <begin position="1"/>
        <end position="119"/>
    </location>
</feature>
<dbReference type="AlphaFoldDB" id="A0A812U3A8"/>
<name>A0A812U3A8_9DINO</name>
<comment type="caution">
    <text evidence="3">The sequence shown here is derived from an EMBL/GenBank/DDBJ whole genome shotgun (WGS) entry which is preliminary data.</text>
</comment>
<feature type="region of interest" description="Disordered" evidence="2">
    <location>
        <begin position="246"/>
        <end position="468"/>
    </location>
</feature>
<gene>
    <name evidence="3" type="ORF">SNEC2469_LOCUS16248</name>
</gene>
<evidence type="ECO:0000256" key="1">
    <source>
        <dbReference type="SAM" id="Coils"/>
    </source>
</evidence>
<evidence type="ECO:0000313" key="4">
    <source>
        <dbReference type="Proteomes" id="UP000601435"/>
    </source>
</evidence>
<feature type="non-terminal residue" evidence="3">
    <location>
        <position position="468"/>
    </location>
</feature>
<feature type="compositionally biased region" description="Basic and acidic residues" evidence="2">
    <location>
        <begin position="403"/>
        <end position="443"/>
    </location>
</feature>
<feature type="compositionally biased region" description="Basic and acidic residues" evidence="2">
    <location>
        <begin position="299"/>
        <end position="317"/>
    </location>
</feature>
<dbReference type="Proteomes" id="UP000601435">
    <property type="component" value="Unassembled WGS sequence"/>
</dbReference>
<evidence type="ECO:0000256" key="2">
    <source>
        <dbReference type="SAM" id="MobiDB-lite"/>
    </source>
</evidence>
<sequence>QEMKKKEDDLLEMQQAAETRRRNQVKKGRAKASRPSSSDSSEPESEEKEKVAEEKEEDKQMAEESETAKEPEQEDKQMAEESKAAKEPEQEDKQMAEESEAAKEPEQEEEAMSMAEAIRQSYRITDETIASLLEDDKMSSIRSVMLTLEDPIQDFPTAYGAKLERLAIEFTEGTGPLQEAVDRTEEAEAEMKKMEADAEIAEADEILKNIAMEAENLQAGKKTVKETLNSSQRFTIMLKDTVEQMKSATAEDEELKSRLFQEEAKKEKNPQLAMLKMMMNKRKLAGGSVTPVSGVSLSETKEGGEQKKVRGSDKPSEPKLPPRVKPEPKSAPDVLKDKERKEREAESPAGKDEKGGRKRLKMMMERKVKEAVSRKVEEKKERATIFTAEVTLPKEPIVPNPKWGEESKLKPAQVKKPEEKKMPTKDRKEKEKKEKKDEKDKKEKKEKKEKRVDGSPEKYSEKDVRDTE</sequence>
<feature type="coiled-coil region" evidence="1">
    <location>
        <begin position="177"/>
        <end position="204"/>
    </location>
</feature>
<keyword evidence="4" id="KW-1185">Reference proteome</keyword>
<dbReference type="OrthoDB" id="10403638at2759"/>
<feature type="compositionally biased region" description="Basic and acidic residues" evidence="2">
    <location>
        <begin position="362"/>
        <end position="383"/>
    </location>
</feature>
<feature type="compositionally biased region" description="Basic and acidic residues" evidence="2">
    <location>
        <begin position="449"/>
        <end position="468"/>
    </location>
</feature>
<feature type="compositionally biased region" description="Basic and acidic residues" evidence="2">
    <location>
        <begin position="47"/>
        <end position="105"/>
    </location>
</feature>
<dbReference type="EMBL" id="CAJNJA010026594">
    <property type="protein sequence ID" value="CAE7561995.1"/>
    <property type="molecule type" value="Genomic_DNA"/>
</dbReference>
<accession>A0A812U3A8</accession>
<evidence type="ECO:0000313" key="3">
    <source>
        <dbReference type="EMBL" id="CAE7561995.1"/>
    </source>
</evidence>
<proteinExistence type="predicted"/>
<feature type="compositionally biased region" description="Basic and acidic residues" evidence="2">
    <location>
        <begin position="255"/>
        <end position="269"/>
    </location>
</feature>
<reference evidence="3" key="1">
    <citation type="submission" date="2021-02" db="EMBL/GenBank/DDBJ databases">
        <authorList>
            <person name="Dougan E. K."/>
            <person name="Rhodes N."/>
            <person name="Thang M."/>
            <person name="Chan C."/>
        </authorList>
    </citation>
    <scope>NUCLEOTIDE SEQUENCE</scope>
</reference>
<keyword evidence="1" id="KW-0175">Coiled coil</keyword>
<feature type="compositionally biased region" description="Basic residues" evidence="2">
    <location>
        <begin position="22"/>
        <end position="32"/>
    </location>
</feature>
<organism evidence="3 4">
    <name type="scientific">Symbiodinium necroappetens</name>
    <dbReference type="NCBI Taxonomy" id="1628268"/>
    <lineage>
        <taxon>Eukaryota</taxon>
        <taxon>Sar</taxon>
        <taxon>Alveolata</taxon>
        <taxon>Dinophyceae</taxon>
        <taxon>Suessiales</taxon>
        <taxon>Symbiodiniaceae</taxon>
        <taxon>Symbiodinium</taxon>
    </lineage>
</organism>
<protein>
    <submittedName>
        <fullName evidence="3">Uncharacterized protein</fullName>
    </submittedName>
</protein>
<feature type="compositionally biased region" description="Basic and acidic residues" evidence="2">
    <location>
        <begin position="324"/>
        <end position="355"/>
    </location>
</feature>